<proteinExistence type="predicted"/>
<accession>D2QLJ1</accession>
<dbReference type="STRING" id="504472.Slin_4299"/>
<dbReference type="EMBL" id="CP001769">
    <property type="protein sequence ID" value="ADB40281.1"/>
    <property type="molecule type" value="Genomic_DNA"/>
</dbReference>
<protein>
    <submittedName>
        <fullName evidence="1">Uncharacterized protein</fullName>
    </submittedName>
</protein>
<keyword evidence="2" id="KW-1185">Reference proteome</keyword>
<reference evidence="1 2" key="1">
    <citation type="journal article" date="2010" name="Stand. Genomic Sci.">
        <title>Complete genome sequence of Spirosoma linguale type strain (1).</title>
        <authorList>
            <person name="Lail K."/>
            <person name="Sikorski J."/>
            <person name="Saunders E."/>
            <person name="Lapidus A."/>
            <person name="Glavina Del Rio T."/>
            <person name="Copeland A."/>
            <person name="Tice H."/>
            <person name="Cheng J.-F."/>
            <person name="Lucas S."/>
            <person name="Nolan M."/>
            <person name="Bruce D."/>
            <person name="Goodwin L."/>
            <person name="Pitluck S."/>
            <person name="Ivanova N."/>
            <person name="Mavromatis K."/>
            <person name="Ovchinnikova G."/>
            <person name="Pati A."/>
            <person name="Chen A."/>
            <person name="Palaniappan K."/>
            <person name="Land M."/>
            <person name="Hauser L."/>
            <person name="Chang Y.-J."/>
            <person name="Jeffries C.D."/>
            <person name="Chain P."/>
            <person name="Brettin T."/>
            <person name="Detter J.C."/>
            <person name="Schuetze A."/>
            <person name="Rohde M."/>
            <person name="Tindall B.J."/>
            <person name="Goeker M."/>
            <person name="Bristow J."/>
            <person name="Eisen J.A."/>
            <person name="Markowitz V."/>
            <person name="Hugenholtz P."/>
            <person name="Kyrpides N.C."/>
            <person name="Klenk H.-P."/>
            <person name="Chen F."/>
        </authorList>
    </citation>
    <scope>NUCLEOTIDE SEQUENCE [LARGE SCALE GENOMIC DNA]</scope>
    <source>
        <strain evidence="2">ATCC 33905 / DSM 74 / LMG 10896 / Claus 1</strain>
    </source>
</reference>
<gene>
    <name evidence="1" type="ordered locus">Slin_4299</name>
</gene>
<organism evidence="1 2">
    <name type="scientific">Spirosoma linguale (strain ATCC 33905 / DSM 74 / LMG 10896 / Claus 1)</name>
    <dbReference type="NCBI Taxonomy" id="504472"/>
    <lineage>
        <taxon>Bacteria</taxon>
        <taxon>Pseudomonadati</taxon>
        <taxon>Bacteroidota</taxon>
        <taxon>Cytophagia</taxon>
        <taxon>Cytophagales</taxon>
        <taxon>Cytophagaceae</taxon>
        <taxon>Spirosoma</taxon>
    </lineage>
</organism>
<evidence type="ECO:0000313" key="2">
    <source>
        <dbReference type="Proteomes" id="UP000002028"/>
    </source>
</evidence>
<sequence>MNARLDLDTRKKLLSLLAQYPLTSGTLPGGCNFSGDGEGTVISLIRTTQTNDRKAILDFLIQPNQGPFNTTLLTTFCQKIDNLTNANFAKLIALVSEMAMAASPRPQPFDLQTAVAQKRFIHLNDNWLGTINSQSLGANGQVSLSARRFITGDNATYSLTANPYDYLLVSFENNFQVSGAGFVKGEAYVLPALYVYALFHQSTLNKWKTSAEVGLMAGLSLLGVGEIAAAVESGELTTGAVVGAIDIGLGVGDVVLNTAFKNEVAGVFPNLASNWTKLSVCWGIGRLSSVGLKAVFKQTYVESALARFDLRLSASSQQTAGKLHAQLSEHPEQFAEFIDEIDAFEEQVRLVKANPFDEGRKIDADVVNYAFAERYGLPPHKARSLVEDLKAVVDRKIYCVEYRTQPGPGIFFGDEVFETEEEAREKLALIWDFKKSHDLVLREYTVKESFIFRKSEIGPQYDPVLKRTWNGGNNQYEIPDKVKTNWTKYFIKQDENAEKVREFIRELKGF</sequence>
<dbReference type="HOGENOM" id="CLU_534101_0_0_10"/>
<name>D2QLJ1_SPILD</name>
<dbReference type="eggNOG" id="COG3170">
    <property type="taxonomic scope" value="Bacteria"/>
</dbReference>
<dbReference type="RefSeq" id="WP_012928789.1">
    <property type="nucleotide sequence ID" value="NC_013730.1"/>
</dbReference>
<dbReference type="Proteomes" id="UP000002028">
    <property type="component" value="Chromosome"/>
</dbReference>
<dbReference type="KEGG" id="sli:Slin_4299"/>
<evidence type="ECO:0000313" key="1">
    <source>
        <dbReference type="EMBL" id="ADB40281.1"/>
    </source>
</evidence>
<dbReference type="AlphaFoldDB" id="D2QLJ1"/>